<keyword evidence="2" id="KW-0472">Membrane</keyword>
<dbReference type="Pfam" id="PF06580">
    <property type="entry name" value="His_kinase"/>
    <property type="match status" value="1"/>
</dbReference>
<dbReference type="InterPro" id="IPR010559">
    <property type="entry name" value="Sig_transdc_His_kin_internal"/>
</dbReference>
<dbReference type="Proteomes" id="UP001374803">
    <property type="component" value="Chromosome"/>
</dbReference>
<protein>
    <submittedName>
        <fullName evidence="4">Histidine kinase</fullName>
    </submittedName>
</protein>
<dbReference type="Gene3D" id="3.30.565.10">
    <property type="entry name" value="Histidine kinase-like ATPase, C-terminal domain"/>
    <property type="match status" value="1"/>
</dbReference>
<gene>
    <name evidence="4" type="ORF">LVJ94_20060</name>
</gene>
<dbReference type="InterPro" id="IPR050640">
    <property type="entry name" value="Bact_2-comp_sensor_kinase"/>
</dbReference>
<feature type="region of interest" description="Disordered" evidence="1">
    <location>
        <begin position="344"/>
        <end position="367"/>
    </location>
</feature>
<dbReference type="PANTHER" id="PTHR34220:SF7">
    <property type="entry name" value="SENSOR HISTIDINE KINASE YPDA"/>
    <property type="match status" value="1"/>
</dbReference>
<name>A0ABZ2LEY8_9BACT</name>
<feature type="transmembrane region" description="Helical" evidence="2">
    <location>
        <begin position="39"/>
        <end position="63"/>
    </location>
</feature>
<evidence type="ECO:0000313" key="5">
    <source>
        <dbReference type="Proteomes" id="UP001374803"/>
    </source>
</evidence>
<dbReference type="GO" id="GO:0016301">
    <property type="term" value="F:kinase activity"/>
    <property type="evidence" value="ECO:0007669"/>
    <property type="project" value="UniProtKB-KW"/>
</dbReference>
<dbReference type="RefSeq" id="WP_394839187.1">
    <property type="nucleotide sequence ID" value="NZ_CP089983.1"/>
</dbReference>
<organism evidence="4 5">
    <name type="scientific">Pendulispora rubella</name>
    <dbReference type="NCBI Taxonomy" id="2741070"/>
    <lineage>
        <taxon>Bacteria</taxon>
        <taxon>Pseudomonadati</taxon>
        <taxon>Myxococcota</taxon>
        <taxon>Myxococcia</taxon>
        <taxon>Myxococcales</taxon>
        <taxon>Sorangiineae</taxon>
        <taxon>Pendulisporaceae</taxon>
        <taxon>Pendulispora</taxon>
    </lineage>
</organism>
<keyword evidence="2" id="KW-1133">Transmembrane helix</keyword>
<accession>A0ABZ2LEY8</accession>
<evidence type="ECO:0000313" key="4">
    <source>
        <dbReference type="EMBL" id="WXB09513.1"/>
    </source>
</evidence>
<dbReference type="InterPro" id="IPR036890">
    <property type="entry name" value="HATPase_C_sf"/>
</dbReference>
<reference evidence="4" key="1">
    <citation type="submission" date="2021-12" db="EMBL/GenBank/DDBJ databases">
        <title>Discovery of the Pendulisporaceae a myxobacterial family with distinct sporulation behavior and unique specialized metabolism.</title>
        <authorList>
            <person name="Garcia R."/>
            <person name="Popoff A."/>
            <person name="Bader C.D."/>
            <person name="Loehr J."/>
            <person name="Walesch S."/>
            <person name="Walt C."/>
            <person name="Boldt J."/>
            <person name="Bunk B."/>
            <person name="Haeckl F.J.F.P.J."/>
            <person name="Gunesch A.P."/>
            <person name="Birkelbach J."/>
            <person name="Nuebel U."/>
            <person name="Pietschmann T."/>
            <person name="Bach T."/>
            <person name="Mueller R."/>
        </authorList>
    </citation>
    <scope>NUCLEOTIDE SEQUENCE</scope>
    <source>
        <strain evidence="4">MSr11367</strain>
    </source>
</reference>
<dbReference type="PANTHER" id="PTHR34220">
    <property type="entry name" value="SENSOR HISTIDINE KINASE YPDA"/>
    <property type="match status" value="1"/>
</dbReference>
<keyword evidence="2" id="KW-0812">Transmembrane</keyword>
<evidence type="ECO:0000259" key="3">
    <source>
        <dbReference type="Pfam" id="PF06580"/>
    </source>
</evidence>
<dbReference type="EMBL" id="CP089983">
    <property type="protein sequence ID" value="WXB09513.1"/>
    <property type="molecule type" value="Genomic_DNA"/>
</dbReference>
<sequence length="367" mass="40164">MNRSPISFRQGLVGFAIGLLAVAAPLVPRAAFGALPLNYTIGTLLVFSLTLALGVASVLYTFAFAQRIGWPLGRAAMLGLVTAFPIMVASFLGTFILAQLFPQLPLRIPDPSEPNTLAYQVVTSVGDSFPMLAAWAGLILFPAALRAHDQRARELEQLRLEAELLRLRSNLEPHFVLNTLNAVAGFVTDDPVQARELLAALGDLFREATGFRETHRVADEVSWLRRYVAIHELRHANLLQVSWSIDPAAQRMTMPALLLQPLVENGVKHGALRGPEARLSVRIAIEGDTLVAEVRDDGPGPGPRRAGGQGLSIVERRLAFHSGARGHFELSREGKETVARVRMEAVPLHNERNGRNGRNEREERAAE</sequence>
<feature type="domain" description="Signal transduction histidine kinase internal region" evidence="3">
    <location>
        <begin position="162"/>
        <end position="237"/>
    </location>
</feature>
<evidence type="ECO:0000256" key="2">
    <source>
        <dbReference type="SAM" id="Phobius"/>
    </source>
</evidence>
<keyword evidence="5" id="KW-1185">Reference proteome</keyword>
<dbReference type="SUPFAM" id="SSF55874">
    <property type="entry name" value="ATPase domain of HSP90 chaperone/DNA topoisomerase II/histidine kinase"/>
    <property type="match status" value="1"/>
</dbReference>
<feature type="transmembrane region" description="Helical" evidence="2">
    <location>
        <begin position="75"/>
        <end position="101"/>
    </location>
</feature>
<evidence type="ECO:0000256" key="1">
    <source>
        <dbReference type="SAM" id="MobiDB-lite"/>
    </source>
</evidence>
<proteinExistence type="predicted"/>
<keyword evidence="4" id="KW-0808">Transferase</keyword>
<keyword evidence="4" id="KW-0418">Kinase</keyword>